<dbReference type="EMBL" id="BQNB010015497">
    <property type="protein sequence ID" value="GJT40695.1"/>
    <property type="molecule type" value="Genomic_DNA"/>
</dbReference>
<comment type="caution">
    <text evidence="1">The sequence shown here is derived from an EMBL/GenBank/DDBJ whole genome shotgun (WGS) entry which is preliminary data.</text>
</comment>
<evidence type="ECO:0000313" key="1">
    <source>
        <dbReference type="EMBL" id="GJT40695.1"/>
    </source>
</evidence>
<organism evidence="1 2">
    <name type="scientific">Tanacetum coccineum</name>
    <dbReference type="NCBI Taxonomy" id="301880"/>
    <lineage>
        <taxon>Eukaryota</taxon>
        <taxon>Viridiplantae</taxon>
        <taxon>Streptophyta</taxon>
        <taxon>Embryophyta</taxon>
        <taxon>Tracheophyta</taxon>
        <taxon>Spermatophyta</taxon>
        <taxon>Magnoliopsida</taxon>
        <taxon>eudicotyledons</taxon>
        <taxon>Gunneridae</taxon>
        <taxon>Pentapetalae</taxon>
        <taxon>asterids</taxon>
        <taxon>campanulids</taxon>
        <taxon>Asterales</taxon>
        <taxon>Asteraceae</taxon>
        <taxon>Asteroideae</taxon>
        <taxon>Anthemideae</taxon>
        <taxon>Anthemidinae</taxon>
        <taxon>Tanacetum</taxon>
    </lineage>
</organism>
<evidence type="ECO:0000313" key="2">
    <source>
        <dbReference type="Proteomes" id="UP001151760"/>
    </source>
</evidence>
<dbReference type="Proteomes" id="UP001151760">
    <property type="component" value="Unassembled WGS sequence"/>
</dbReference>
<sequence>MTKSLSSPPLPMVSKLPIVTTFHLEFPPRPLTQAPNSMEITLSVSPITPLDVHQNSPSLSPPIIGHPIPWNLLKAHESNAIFVHEMFNAESRCQSLLHECSRMSRDAIGVQGDGSTYDFEMSIVEHEMFNDSQDAINSTMSRYVIRVHECSMEESKLLFVVHEMFNRVQLEDSVNAIVDKRCLMDDQDSIVLHEMFNGGFEMVSLYMRLTPPKWVAVE</sequence>
<name>A0ABQ5DNC2_9ASTR</name>
<accession>A0ABQ5DNC2</accession>
<reference evidence="1" key="1">
    <citation type="journal article" date="2022" name="Int. J. Mol. Sci.">
        <title>Draft Genome of Tanacetum Coccineum: Genomic Comparison of Closely Related Tanacetum-Family Plants.</title>
        <authorList>
            <person name="Yamashiro T."/>
            <person name="Shiraishi A."/>
            <person name="Nakayama K."/>
            <person name="Satake H."/>
        </authorList>
    </citation>
    <scope>NUCLEOTIDE SEQUENCE</scope>
</reference>
<protein>
    <submittedName>
        <fullName evidence="1">Uncharacterized protein</fullName>
    </submittedName>
</protein>
<gene>
    <name evidence="1" type="ORF">Tco_0940560</name>
</gene>
<keyword evidence="2" id="KW-1185">Reference proteome</keyword>
<reference evidence="1" key="2">
    <citation type="submission" date="2022-01" db="EMBL/GenBank/DDBJ databases">
        <authorList>
            <person name="Yamashiro T."/>
            <person name="Shiraishi A."/>
            <person name="Satake H."/>
            <person name="Nakayama K."/>
        </authorList>
    </citation>
    <scope>NUCLEOTIDE SEQUENCE</scope>
</reference>
<proteinExistence type="predicted"/>